<dbReference type="PANTHER" id="PTHR24394">
    <property type="entry name" value="ZINC FINGER PROTEIN"/>
    <property type="match status" value="1"/>
</dbReference>
<evidence type="ECO:0000256" key="8">
    <source>
        <dbReference type="SAM" id="MobiDB-lite"/>
    </source>
</evidence>
<keyword evidence="2" id="KW-0479">Metal-binding</keyword>
<comment type="subcellular location">
    <subcellularLocation>
        <location evidence="1">Nucleus</location>
    </subcellularLocation>
</comment>
<proteinExistence type="predicted"/>
<comment type="caution">
    <text evidence="10">The sequence shown here is derived from an EMBL/GenBank/DDBJ whole genome shotgun (WGS) entry which is preliminary data.</text>
</comment>
<dbReference type="PANTHER" id="PTHR24394:SF44">
    <property type="entry name" value="ZINC FINGER PROTEIN 271-LIKE"/>
    <property type="match status" value="1"/>
</dbReference>
<keyword evidence="11" id="KW-1185">Reference proteome</keyword>
<sequence length="306" mass="34314">MLNSNWTSAASDTCLHAAHSHQARAEISVFPLQHAGAEAPMLGERRTDSAKRDRQPRDHPEKPARYEIRTKMPRGRRKHPAILQCSLCSKRFTRPYNLRSHLKTHAGERPFVCTICSKSFARRHDCKRHEKLHKGVKSFICRGDLEPYGQWGCGRVFARADALARHWRSDLGSVCNRPIFDQAMHRQLSNPQQPQNAEWSSDLNLAVQPPTGVGPASCSPRDETVDDELSVSLLTHYSVLADMGWSFPTTDGDLGNLSSLTPTFDGSDEYEDETVGSVTGPYAKWWSAYLDASRSLASGRTRRSVE</sequence>
<dbReference type="InterPro" id="IPR036236">
    <property type="entry name" value="Znf_C2H2_sf"/>
</dbReference>
<keyword evidence="4 7" id="KW-0863">Zinc-finger</keyword>
<evidence type="ECO:0000256" key="1">
    <source>
        <dbReference type="ARBA" id="ARBA00004123"/>
    </source>
</evidence>
<evidence type="ECO:0000313" key="11">
    <source>
        <dbReference type="Proteomes" id="UP001287286"/>
    </source>
</evidence>
<feature type="domain" description="C2H2-type" evidence="9">
    <location>
        <begin position="83"/>
        <end position="110"/>
    </location>
</feature>
<evidence type="ECO:0000256" key="7">
    <source>
        <dbReference type="PROSITE-ProRule" id="PRU00042"/>
    </source>
</evidence>
<dbReference type="Pfam" id="PF00096">
    <property type="entry name" value="zf-C2H2"/>
    <property type="match status" value="1"/>
</dbReference>
<evidence type="ECO:0000256" key="3">
    <source>
        <dbReference type="ARBA" id="ARBA00022737"/>
    </source>
</evidence>
<dbReference type="SMART" id="SM00355">
    <property type="entry name" value="ZnF_C2H2"/>
    <property type="match status" value="2"/>
</dbReference>
<keyword evidence="5" id="KW-0862">Zinc</keyword>
<evidence type="ECO:0000259" key="9">
    <source>
        <dbReference type="PROSITE" id="PS50157"/>
    </source>
</evidence>
<dbReference type="SUPFAM" id="SSF57667">
    <property type="entry name" value="beta-beta-alpha zinc fingers"/>
    <property type="match status" value="1"/>
</dbReference>
<evidence type="ECO:0000313" key="10">
    <source>
        <dbReference type="EMBL" id="KAK4064918.1"/>
    </source>
</evidence>
<feature type="region of interest" description="Disordered" evidence="8">
    <location>
        <begin position="37"/>
        <end position="66"/>
    </location>
</feature>
<organism evidence="10 11">
    <name type="scientific">Purpureocillium lilacinum</name>
    <name type="common">Paecilomyces lilacinus</name>
    <dbReference type="NCBI Taxonomy" id="33203"/>
    <lineage>
        <taxon>Eukaryota</taxon>
        <taxon>Fungi</taxon>
        <taxon>Dikarya</taxon>
        <taxon>Ascomycota</taxon>
        <taxon>Pezizomycotina</taxon>
        <taxon>Sordariomycetes</taxon>
        <taxon>Hypocreomycetidae</taxon>
        <taxon>Hypocreales</taxon>
        <taxon>Ophiocordycipitaceae</taxon>
        <taxon>Purpureocillium</taxon>
    </lineage>
</organism>
<keyword evidence="6" id="KW-0539">Nucleus</keyword>
<evidence type="ECO:0000256" key="5">
    <source>
        <dbReference type="ARBA" id="ARBA00022833"/>
    </source>
</evidence>
<keyword evidence="3" id="KW-0677">Repeat</keyword>
<name>A0ABR0BC92_PURLI</name>
<dbReference type="PROSITE" id="PS00028">
    <property type="entry name" value="ZINC_FINGER_C2H2_1"/>
    <property type="match status" value="2"/>
</dbReference>
<accession>A0ABR0BC92</accession>
<gene>
    <name evidence="10" type="ORF">Purlil1_14088</name>
</gene>
<feature type="compositionally biased region" description="Basic and acidic residues" evidence="8">
    <location>
        <begin position="43"/>
        <end position="66"/>
    </location>
</feature>
<dbReference type="InterPro" id="IPR013087">
    <property type="entry name" value="Znf_C2H2_type"/>
</dbReference>
<evidence type="ECO:0000256" key="2">
    <source>
        <dbReference type="ARBA" id="ARBA00022723"/>
    </source>
</evidence>
<evidence type="ECO:0000256" key="4">
    <source>
        <dbReference type="ARBA" id="ARBA00022771"/>
    </source>
</evidence>
<reference evidence="10 11" key="1">
    <citation type="journal article" date="2024" name="Microbiol. Resour. Announc.">
        <title>Genome annotations for the ascomycete fungi Trichoderma harzianum, Trichoderma aggressivum, and Purpureocillium lilacinum.</title>
        <authorList>
            <person name="Beijen E.P.W."/>
            <person name="Ohm R.A."/>
        </authorList>
    </citation>
    <scope>NUCLEOTIDE SEQUENCE [LARGE SCALE GENOMIC DNA]</scope>
    <source>
        <strain evidence="10 11">CBS 150709</strain>
    </source>
</reference>
<dbReference type="EMBL" id="JAWRVI010000452">
    <property type="protein sequence ID" value="KAK4064918.1"/>
    <property type="molecule type" value="Genomic_DNA"/>
</dbReference>
<dbReference type="PROSITE" id="PS50157">
    <property type="entry name" value="ZINC_FINGER_C2H2_2"/>
    <property type="match status" value="2"/>
</dbReference>
<dbReference type="Proteomes" id="UP001287286">
    <property type="component" value="Unassembled WGS sequence"/>
</dbReference>
<dbReference type="Gene3D" id="3.30.160.60">
    <property type="entry name" value="Classic Zinc Finger"/>
    <property type="match status" value="2"/>
</dbReference>
<feature type="domain" description="C2H2-type" evidence="9">
    <location>
        <begin position="111"/>
        <end position="138"/>
    </location>
</feature>
<evidence type="ECO:0000256" key="6">
    <source>
        <dbReference type="ARBA" id="ARBA00023242"/>
    </source>
</evidence>
<protein>
    <submittedName>
        <fullName evidence="10">Transcriptional regulator family: C2H2 zinc finger</fullName>
    </submittedName>
</protein>